<dbReference type="AlphaFoldDB" id="A0AAW0CYA1"/>
<proteinExistence type="predicted"/>
<reference evidence="1 2" key="1">
    <citation type="submission" date="2024-01" db="EMBL/GenBank/DDBJ databases">
        <title>A draft genome for a cacao thread blight-causing isolate of Paramarasmius palmivorus.</title>
        <authorList>
            <person name="Baruah I.K."/>
            <person name="Bukari Y."/>
            <person name="Amoako-Attah I."/>
            <person name="Meinhardt L.W."/>
            <person name="Bailey B.A."/>
            <person name="Cohen S.P."/>
        </authorList>
    </citation>
    <scope>NUCLEOTIDE SEQUENCE [LARGE SCALE GENOMIC DNA]</scope>
    <source>
        <strain evidence="1 2">GH-12</strain>
    </source>
</reference>
<keyword evidence="2" id="KW-1185">Reference proteome</keyword>
<sequence length="1042" mass="115973">MGAAQSIPFVGETVTPINIESRIVASRGSCELLGHDSESKPDDTKEPSKHYAVVNLFAANTRIVTARVPSNDKNADYVLEKESETWAELEEGQAAECKHTIGTIRYRHESSEERTALASSQSILIASRILKDVAKDSFPAMLNQHGRGYTPIDTLAGTQDGGSVDGMKTVELPFGSVAGGALPQADEVMPDGSAATTEILEKLLQPDFSMRAPALFSDMACSKPQVSLATLQADAQTAGMVRYFRDPADSLRFLEAKQKYDITLTVRTENLPFLIPRYDFVRLADGSVRAVTHEHESTAAKVHNASVGHRSLSDPGEVVVAAGSIHLNDKGAITTVNCYSGRFRVPIELMADELRYRPFLRPLFTFESHTFTHLLSKMTGPTPRILPEVKKLAIYSSNILLFSTTDVSEPLTLQNAPFIVTFHENNRARMILLGNEGSARTVYDNVPKERPKILYSRPAAKVVTAYTPTEYRWISECEKEVLKLKSFGVTVTHDLTAPVESASYVVAFYQGDCVKIVPCAEEQFAFTVYQHASEQRAKMVFDRQELEVLDSYGESKWMEECMKAIQQLPPLDNVSDLRLAPYLLAYHRDGSVRLIGFNTVESALAMYEALLRPLSKVLWDRQASQALSSSGSNPHVEQCREKISAVKTTMPLDKASFIVAVYRDGDVRMIGLTTEEDARNVYDAISNDWARIIFDRQRSKTLLSYVENAQWNQLCEDEIRCLPPLKSSGTSVPMSDAFYVVAFHHSSRVVQIALATEASARSLFDLISPLWSRIIYDKRNSVVLSSKGDAKFCDQCKEEVTSLRKFQITAPLQKAPYIIAFPENASILALGFLKKQAAHAVYDSISDKLAKVLVNRRFFKTVRSCGDDPLVALCEEKISRLGHLDDTAPLSDAQYIMAAHIRDGVKMIGFFDIEIAQDIYGALERRWSRILVDTRLSKLEKVTSIGAEKYIQICEQGIRNPSKDLVVSMRIASYAVAFHVKDEVRILGFEREDVARNIYEAISDNFARVLVDMQNRKVFTSKGVSKDTTDCTEAVLGNLDSL</sequence>
<organism evidence="1 2">
    <name type="scientific">Paramarasmius palmivorus</name>
    <dbReference type="NCBI Taxonomy" id="297713"/>
    <lineage>
        <taxon>Eukaryota</taxon>
        <taxon>Fungi</taxon>
        <taxon>Dikarya</taxon>
        <taxon>Basidiomycota</taxon>
        <taxon>Agaricomycotina</taxon>
        <taxon>Agaricomycetes</taxon>
        <taxon>Agaricomycetidae</taxon>
        <taxon>Agaricales</taxon>
        <taxon>Marasmiineae</taxon>
        <taxon>Marasmiaceae</taxon>
        <taxon>Paramarasmius</taxon>
    </lineage>
</organism>
<comment type="caution">
    <text evidence="1">The sequence shown here is derived from an EMBL/GenBank/DDBJ whole genome shotgun (WGS) entry which is preliminary data.</text>
</comment>
<dbReference type="EMBL" id="JAYKXP010000027">
    <property type="protein sequence ID" value="KAK7043943.1"/>
    <property type="molecule type" value="Genomic_DNA"/>
</dbReference>
<dbReference type="Proteomes" id="UP001383192">
    <property type="component" value="Unassembled WGS sequence"/>
</dbReference>
<protein>
    <submittedName>
        <fullName evidence="1">Uncharacterized protein</fullName>
    </submittedName>
</protein>
<evidence type="ECO:0000313" key="2">
    <source>
        <dbReference type="Proteomes" id="UP001383192"/>
    </source>
</evidence>
<evidence type="ECO:0000313" key="1">
    <source>
        <dbReference type="EMBL" id="KAK7043943.1"/>
    </source>
</evidence>
<gene>
    <name evidence="1" type="ORF">VNI00_008109</name>
</gene>
<name>A0AAW0CYA1_9AGAR</name>
<accession>A0AAW0CYA1</accession>